<dbReference type="PANTHER" id="PTHR46401">
    <property type="entry name" value="GLYCOSYLTRANSFERASE WBBK-RELATED"/>
    <property type="match status" value="1"/>
</dbReference>
<dbReference type="PANTHER" id="PTHR46401:SF2">
    <property type="entry name" value="GLYCOSYLTRANSFERASE WBBK-RELATED"/>
    <property type="match status" value="1"/>
</dbReference>
<dbReference type="SUPFAM" id="SSF53756">
    <property type="entry name" value="UDP-Glycosyltransferase/glycogen phosphorylase"/>
    <property type="match status" value="1"/>
</dbReference>
<gene>
    <name evidence="4" type="ORF">ACJDT4_09020</name>
</gene>
<evidence type="ECO:0000259" key="2">
    <source>
        <dbReference type="Pfam" id="PF00534"/>
    </source>
</evidence>
<dbReference type="Pfam" id="PF13439">
    <property type="entry name" value="Glyco_transf_4"/>
    <property type="match status" value="1"/>
</dbReference>
<evidence type="ECO:0000259" key="3">
    <source>
        <dbReference type="Pfam" id="PF13439"/>
    </source>
</evidence>
<proteinExistence type="predicted"/>
<dbReference type="Pfam" id="PF00534">
    <property type="entry name" value="Glycos_transf_1"/>
    <property type="match status" value="1"/>
</dbReference>
<name>A0ABW8TF10_9CLOT</name>
<protein>
    <submittedName>
        <fullName evidence="4">Glycosyltransferase family 4 protein</fullName>
    </submittedName>
</protein>
<reference evidence="4 5" key="1">
    <citation type="submission" date="2024-11" db="EMBL/GenBank/DDBJ databases">
        <authorList>
            <person name="Heng Y.C."/>
            <person name="Lim A.C.H."/>
            <person name="Lee J.K.Y."/>
            <person name="Kittelmann S."/>
        </authorList>
    </citation>
    <scope>NUCLEOTIDE SEQUENCE [LARGE SCALE GENOMIC DNA]</scope>
    <source>
        <strain evidence="4 5">WILCCON 0114</strain>
    </source>
</reference>
<dbReference type="InterPro" id="IPR001296">
    <property type="entry name" value="Glyco_trans_1"/>
</dbReference>
<evidence type="ECO:0000256" key="1">
    <source>
        <dbReference type="ARBA" id="ARBA00022679"/>
    </source>
</evidence>
<dbReference type="Proteomes" id="UP001623592">
    <property type="component" value="Unassembled WGS sequence"/>
</dbReference>
<dbReference type="Gene3D" id="3.40.50.2000">
    <property type="entry name" value="Glycogen Phosphorylase B"/>
    <property type="match status" value="2"/>
</dbReference>
<dbReference type="CDD" id="cd03809">
    <property type="entry name" value="GT4_MtfB-like"/>
    <property type="match status" value="1"/>
</dbReference>
<evidence type="ECO:0000313" key="4">
    <source>
        <dbReference type="EMBL" id="MFL0250560.1"/>
    </source>
</evidence>
<dbReference type="RefSeq" id="WP_406787224.1">
    <property type="nucleotide sequence ID" value="NZ_JBJIAA010000006.1"/>
</dbReference>
<keyword evidence="5" id="KW-1185">Reference proteome</keyword>
<sequence length="378" mass="42802">MKIGIDARGINLYRGSGIGTYTENVTRELLNIDSENSYTLYWYGTDYKSFKKSNCKINIISKGHHNFFEDGYLPYNIIKNNIDIYHIPQNGIGLNEDLSCIKITTIHDLIPYVMPETVGKGYLLKFLKSIPMIVEKSDAIITVSEYSKKDLLKFFPINPDKIYVTPLAANSHYKILNKEYCSSYLLNNYNINNKFILYIGGFSPRKNVKALMYAFSKIKNSFLSPINLVIVGSNKDDLNNLKILCSKLKISKDVIFTGYVKESELPIFYNACEVFVYPSLYEGFGLPPLEAMSCGAPVITSNITSIPEVVGDCGILIDPFKSSQIENALWKVLNDETLRNALIAKGLKNSADFSWKKTAEKTLNVYNDVYEKQQIKTC</sequence>
<evidence type="ECO:0000313" key="5">
    <source>
        <dbReference type="Proteomes" id="UP001623592"/>
    </source>
</evidence>
<dbReference type="InterPro" id="IPR028098">
    <property type="entry name" value="Glyco_trans_4-like_N"/>
</dbReference>
<organism evidence="4 5">
    <name type="scientific">Clostridium neuense</name>
    <dbReference type="NCBI Taxonomy" id="1728934"/>
    <lineage>
        <taxon>Bacteria</taxon>
        <taxon>Bacillati</taxon>
        <taxon>Bacillota</taxon>
        <taxon>Clostridia</taxon>
        <taxon>Eubacteriales</taxon>
        <taxon>Clostridiaceae</taxon>
        <taxon>Clostridium</taxon>
    </lineage>
</organism>
<keyword evidence="1" id="KW-0808">Transferase</keyword>
<feature type="domain" description="Glycosyltransferase subfamily 4-like N-terminal" evidence="3">
    <location>
        <begin position="63"/>
        <end position="166"/>
    </location>
</feature>
<feature type="domain" description="Glycosyl transferase family 1" evidence="2">
    <location>
        <begin position="192"/>
        <end position="346"/>
    </location>
</feature>
<comment type="caution">
    <text evidence="4">The sequence shown here is derived from an EMBL/GenBank/DDBJ whole genome shotgun (WGS) entry which is preliminary data.</text>
</comment>
<accession>A0ABW8TF10</accession>
<dbReference type="EMBL" id="JBJIAA010000006">
    <property type="protein sequence ID" value="MFL0250560.1"/>
    <property type="molecule type" value="Genomic_DNA"/>
</dbReference>